<dbReference type="KEGG" id="spii:G7077_10325"/>
<dbReference type="Pfam" id="PF06037">
    <property type="entry name" value="DUF922"/>
    <property type="match status" value="1"/>
</dbReference>
<keyword evidence="2" id="KW-0645">Protease</keyword>
<organism evidence="2 3">
    <name type="scientific">Sphingomonas piscis</name>
    <dbReference type="NCBI Taxonomy" id="2714943"/>
    <lineage>
        <taxon>Bacteria</taxon>
        <taxon>Pseudomonadati</taxon>
        <taxon>Pseudomonadota</taxon>
        <taxon>Alphaproteobacteria</taxon>
        <taxon>Sphingomonadales</taxon>
        <taxon>Sphingomonadaceae</taxon>
        <taxon>Sphingomonas</taxon>
    </lineage>
</organism>
<name>A0A6G7YR77_9SPHN</name>
<dbReference type="EMBL" id="CP049869">
    <property type="protein sequence ID" value="QIK79234.1"/>
    <property type="molecule type" value="Genomic_DNA"/>
</dbReference>
<keyword evidence="2" id="KW-0378">Hydrolase</keyword>
<evidence type="ECO:0000313" key="2">
    <source>
        <dbReference type="EMBL" id="QIK79234.1"/>
    </source>
</evidence>
<accession>A0A6G7YR77</accession>
<proteinExistence type="predicted"/>
<dbReference type="GO" id="GO:0008233">
    <property type="term" value="F:peptidase activity"/>
    <property type="evidence" value="ECO:0007669"/>
    <property type="project" value="UniProtKB-KW"/>
</dbReference>
<evidence type="ECO:0000313" key="3">
    <source>
        <dbReference type="Proteomes" id="UP000503222"/>
    </source>
</evidence>
<gene>
    <name evidence="2" type="ORF">G7077_10325</name>
</gene>
<evidence type="ECO:0000256" key="1">
    <source>
        <dbReference type="SAM" id="SignalP"/>
    </source>
</evidence>
<keyword evidence="3" id="KW-1185">Reference proteome</keyword>
<reference evidence="2 3" key="1">
    <citation type="submission" date="2020-03" db="EMBL/GenBank/DDBJ databases">
        <title>Sphingomonas sp. nov., isolated from fish.</title>
        <authorList>
            <person name="Hyun D.-W."/>
            <person name="Bae J.-W."/>
        </authorList>
    </citation>
    <scope>NUCLEOTIDE SEQUENCE [LARGE SCALE GENOMIC DNA]</scope>
    <source>
        <strain evidence="2 3">HDW15B</strain>
    </source>
</reference>
<feature type="chain" id="PRO_5026292935" evidence="1">
    <location>
        <begin position="20"/>
        <end position="184"/>
    </location>
</feature>
<protein>
    <submittedName>
        <fullName evidence="2">DUF922 domain-containing Zn-dependent protease</fullName>
    </submittedName>
</protein>
<feature type="signal peptide" evidence="1">
    <location>
        <begin position="1"/>
        <end position="19"/>
    </location>
</feature>
<dbReference type="Proteomes" id="UP000503222">
    <property type="component" value="Chromosome"/>
</dbReference>
<dbReference type="AlphaFoldDB" id="A0A6G7YR77"/>
<dbReference type="GO" id="GO:0006508">
    <property type="term" value="P:proteolysis"/>
    <property type="evidence" value="ECO:0007669"/>
    <property type="project" value="UniProtKB-KW"/>
</dbReference>
<dbReference type="RefSeq" id="WP_166411625.1">
    <property type="nucleotide sequence ID" value="NZ_CP049869.1"/>
</dbReference>
<dbReference type="InterPro" id="IPR010321">
    <property type="entry name" value="DUF922"/>
</dbReference>
<keyword evidence="1" id="KW-0732">Signal</keyword>
<sequence length="184" mass="19643">MLTSFAVLLAAVQATPSPAAVPSAPLTAPGRSLRDLPGIKITYHDISEKDLKDITKALAKKKPLTPAQQALLGATTDWKTNPRMTQLKKGTECTATSAAINFSASADLPRFNPASLKPADAAEWTKYLALTEAQAAEKLWFAYDRRTAFEQAVVGKPCDVASRDGNAALDKMKADAAAFQPTVR</sequence>